<dbReference type="InterPro" id="IPR017441">
    <property type="entry name" value="Protein_kinase_ATP_BS"/>
</dbReference>
<dbReference type="PANTHER" id="PTHR24056:SF171">
    <property type="entry name" value="CYCLIN-DEPENDENT KINASE 20"/>
    <property type="match status" value="1"/>
</dbReference>
<dbReference type="InterPro" id="IPR008271">
    <property type="entry name" value="Ser/Thr_kinase_AS"/>
</dbReference>
<keyword evidence="8 12" id="KW-0067">ATP-binding</keyword>
<evidence type="ECO:0000256" key="12">
    <source>
        <dbReference type="PROSITE-ProRule" id="PRU10141"/>
    </source>
</evidence>
<evidence type="ECO:0000313" key="16">
    <source>
        <dbReference type="EMBL" id="ORZ39863.1"/>
    </source>
</evidence>
<evidence type="ECO:0000259" key="15">
    <source>
        <dbReference type="PROSITE" id="PS50011"/>
    </source>
</evidence>
<dbReference type="Gene3D" id="3.30.200.20">
    <property type="entry name" value="Phosphorylase Kinase, domain 1"/>
    <property type="match status" value="1"/>
</dbReference>
<evidence type="ECO:0000256" key="9">
    <source>
        <dbReference type="ARBA" id="ARBA00023242"/>
    </source>
</evidence>
<evidence type="ECO:0000256" key="1">
    <source>
        <dbReference type="ARBA" id="ARBA00004123"/>
    </source>
</evidence>
<dbReference type="InterPro" id="IPR011009">
    <property type="entry name" value="Kinase-like_dom_sf"/>
</dbReference>
<dbReference type="GO" id="GO:0005524">
    <property type="term" value="F:ATP binding"/>
    <property type="evidence" value="ECO:0007669"/>
    <property type="project" value="UniProtKB-UniRule"/>
</dbReference>
<protein>
    <recommendedName>
        <fullName evidence="3">cyclin-dependent kinase</fullName>
        <ecNumber evidence="3">2.7.11.22</ecNumber>
    </recommendedName>
</protein>
<evidence type="ECO:0000256" key="8">
    <source>
        <dbReference type="ARBA" id="ARBA00022840"/>
    </source>
</evidence>
<comment type="catalytic activity">
    <reaction evidence="10">
        <text>L-threonyl-[protein] + ATP = O-phospho-L-threonyl-[protein] + ADP + H(+)</text>
        <dbReference type="Rhea" id="RHEA:46608"/>
        <dbReference type="Rhea" id="RHEA-COMP:11060"/>
        <dbReference type="Rhea" id="RHEA-COMP:11605"/>
        <dbReference type="ChEBI" id="CHEBI:15378"/>
        <dbReference type="ChEBI" id="CHEBI:30013"/>
        <dbReference type="ChEBI" id="CHEBI:30616"/>
        <dbReference type="ChEBI" id="CHEBI:61977"/>
        <dbReference type="ChEBI" id="CHEBI:456216"/>
        <dbReference type="EC" id="2.7.11.22"/>
    </reaction>
</comment>
<comment type="catalytic activity">
    <reaction evidence="11">
        <text>L-seryl-[protein] + ATP = O-phospho-L-seryl-[protein] + ADP + H(+)</text>
        <dbReference type="Rhea" id="RHEA:17989"/>
        <dbReference type="Rhea" id="RHEA-COMP:9863"/>
        <dbReference type="Rhea" id="RHEA-COMP:11604"/>
        <dbReference type="ChEBI" id="CHEBI:15378"/>
        <dbReference type="ChEBI" id="CHEBI:29999"/>
        <dbReference type="ChEBI" id="CHEBI:30616"/>
        <dbReference type="ChEBI" id="CHEBI:83421"/>
        <dbReference type="ChEBI" id="CHEBI:456216"/>
        <dbReference type="EC" id="2.7.11.22"/>
    </reaction>
</comment>
<feature type="compositionally biased region" description="Basic and acidic residues" evidence="14">
    <location>
        <begin position="341"/>
        <end position="359"/>
    </location>
</feature>
<dbReference type="EC" id="2.7.11.22" evidence="3"/>
<dbReference type="PROSITE" id="PS00108">
    <property type="entry name" value="PROTEIN_KINASE_ST"/>
    <property type="match status" value="1"/>
</dbReference>
<feature type="binding site" evidence="12">
    <location>
        <position position="35"/>
    </location>
    <ligand>
        <name>ATP</name>
        <dbReference type="ChEBI" id="CHEBI:30616"/>
    </ligand>
</feature>
<dbReference type="PANTHER" id="PTHR24056">
    <property type="entry name" value="CELL DIVISION PROTEIN KINASE"/>
    <property type="match status" value="1"/>
</dbReference>
<dbReference type="FunFam" id="3.30.200.20:FF:000579">
    <property type="entry name" value="cyclin-dependent kinase 20"/>
    <property type="match status" value="1"/>
</dbReference>
<keyword evidence="5" id="KW-0808">Transferase</keyword>
<dbReference type="FunFam" id="1.10.510.10:FF:000624">
    <property type="entry name" value="Mitogen-activated protein kinase"/>
    <property type="match status" value="1"/>
</dbReference>
<comment type="similarity">
    <text evidence="2">Belongs to the protein kinase superfamily. CMGC Ser/Thr protein kinase family. CDC2/CDKX subfamily.</text>
</comment>
<feature type="domain" description="Protein kinase" evidence="15">
    <location>
        <begin position="6"/>
        <end position="297"/>
    </location>
</feature>
<evidence type="ECO:0000256" key="2">
    <source>
        <dbReference type="ARBA" id="ARBA00006485"/>
    </source>
</evidence>
<dbReference type="OrthoDB" id="1732493at2759"/>
<dbReference type="InterPro" id="IPR000719">
    <property type="entry name" value="Prot_kinase_dom"/>
</dbReference>
<comment type="subcellular location">
    <subcellularLocation>
        <location evidence="1">Nucleus</location>
    </subcellularLocation>
</comment>
<feature type="compositionally biased region" description="Gly residues" evidence="14">
    <location>
        <begin position="330"/>
        <end position="340"/>
    </location>
</feature>
<evidence type="ECO:0000256" key="14">
    <source>
        <dbReference type="SAM" id="MobiDB-lite"/>
    </source>
</evidence>
<dbReference type="SMART" id="SM00220">
    <property type="entry name" value="S_TKc"/>
    <property type="match status" value="1"/>
</dbReference>
<evidence type="ECO:0000256" key="3">
    <source>
        <dbReference type="ARBA" id="ARBA00012425"/>
    </source>
</evidence>
<proteinExistence type="inferred from homology"/>
<dbReference type="InterPro" id="IPR050108">
    <property type="entry name" value="CDK"/>
</dbReference>
<dbReference type="STRING" id="765915.A0A1Y2I1K9"/>
<evidence type="ECO:0000256" key="4">
    <source>
        <dbReference type="ARBA" id="ARBA00022527"/>
    </source>
</evidence>
<reference evidence="16 17" key="1">
    <citation type="submission" date="2016-07" db="EMBL/GenBank/DDBJ databases">
        <title>Pervasive Adenine N6-methylation of Active Genes in Fungi.</title>
        <authorList>
            <consortium name="DOE Joint Genome Institute"/>
            <person name="Mondo S.J."/>
            <person name="Dannebaum R.O."/>
            <person name="Kuo R.C."/>
            <person name="Labutti K."/>
            <person name="Haridas S."/>
            <person name="Kuo A."/>
            <person name="Salamov A."/>
            <person name="Ahrendt S.R."/>
            <person name="Lipzen A."/>
            <person name="Sullivan W."/>
            <person name="Andreopoulos W.B."/>
            <person name="Clum A."/>
            <person name="Lindquist E."/>
            <person name="Daum C."/>
            <person name="Ramamoorthy G.K."/>
            <person name="Gryganskyi A."/>
            <person name="Culley D."/>
            <person name="Magnuson J.K."/>
            <person name="James T.Y."/>
            <person name="O'Malley M.A."/>
            <person name="Stajich J.E."/>
            <person name="Spatafora J.W."/>
            <person name="Visel A."/>
            <person name="Grigoriev I.V."/>
        </authorList>
    </citation>
    <scope>NUCLEOTIDE SEQUENCE [LARGE SCALE GENOMIC DNA]</scope>
    <source>
        <strain evidence="16 17">PL171</strain>
    </source>
</reference>
<sequence length="359" mass="39983">MSMSDFKVLERLGEGAHGIVVRARHLATGRIVALKKVGVRPNQTLPINIFREIKALQHLDHPNIIALDHVFTHGSSFTLCFEYIPQDLSSLLKSLPMGQRVPALHIKTWMHMLLEGVEYMHALGMVHRDLKPANLLICESGLLKIADFGQARLLPRDEEKDEGDGEVCLSHQVATRWYRAPELLYGARHYTNAVDLWAIGCIFGELLNRSPLFPGQNDIDQLYVVLSTLGTPTDTEWPDRTSLPDYHKIQFPDFAKRPFEELIPDVSPTTLDLVRKFLAYYGPHRVSAKGALKHAYFQTAPFPIVDVTVERLPMVEVFGNVAASKEDAKGGGGAGGGGGEAGRKRGMDGHADRYSEWVE</sequence>
<keyword evidence="9" id="KW-0539">Nucleus</keyword>
<keyword evidence="6 12" id="KW-0547">Nucleotide-binding</keyword>
<dbReference type="Gene3D" id="1.10.510.10">
    <property type="entry name" value="Transferase(Phosphotransferase) domain 1"/>
    <property type="match status" value="1"/>
</dbReference>
<evidence type="ECO:0000256" key="11">
    <source>
        <dbReference type="ARBA" id="ARBA00048367"/>
    </source>
</evidence>
<comment type="caution">
    <text evidence="16">The sequence shown here is derived from an EMBL/GenBank/DDBJ whole genome shotgun (WGS) entry which is preliminary data.</text>
</comment>
<keyword evidence="7 16" id="KW-0418">Kinase</keyword>
<dbReference type="PROSITE" id="PS50011">
    <property type="entry name" value="PROTEIN_KINASE_DOM"/>
    <property type="match status" value="1"/>
</dbReference>
<name>A0A1Y2I1K9_9FUNG</name>
<gene>
    <name evidence="16" type="ORF">BCR44DRAFT_29935</name>
</gene>
<organism evidence="16 17">
    <name type="scientific">Catenaria anguillulae PL171</name>
    <dbReference type="NCBI Taxonomy" id="765915"/>
    <lineage>
        <taxon>Eukaryota</taxon>
        <taxon>Fungi</taxon>
        <taxon>Fungi incertae sedis</taxon>
        <taxon>Blastocladiomycota</taxon>
        <taxon>Blastocladiomycetes</taxon>
        <taxon>Blastocladiales</taxon>
        <taxon>Catenariaceae</taxon>
        <taxon>Catenaria</taxon>
    </lineage>
</organism>
<feature type="region of interest" description="Disordered" evidence="14">
    <location>
        <begin position="326"/>
        <end position="359"/>
    </location>
</feature>
<dbReference type="Proteomes" id="UP000193411">
    <property type="component" value="Unassembled WGS sequence"/>
</dbReference>
<dbReference type="Pfam" id="PF00069">
    <property type="entry name" value="Pkinase"/>
    <property type="match status" value="1"/>
</dbReference>
<dbReference type="GO" id="GO:0004693">
    <property type="term" value="F:cyclin-dependent protein serine/threonine kinase activity"/>
    <property type="evidence" value="ECO:0007669"/>
    <property type="project" value="UniProtKB-EC"/>
</dbReference>
<evidence type="ECO:0000256" key="10">
    <source>
        <dbReference type="ARBA" id="ARBA00047811"/>
    </source>
</evidence>
<dbReference type="EMBL" id="MCFL01000004">
    <property type="protein sequence ID" value="ORZ39863.1"/>
    <property type="molecule type" value="Genomic_DNA"/>
</dbReference>
<dbReference type="GO" id="GO:0005634">
    <property type="term" value="C:nucleus"/>
    <property type="evidence" value="ECO:0007669"/>
    <property type="project" value="UniProtKB-SubCell"/>
</dbReference>
<evidence type="ECO:0000256" key="5">
    <source>
        <dbReference type="ARBA" id="ARBA00022679"/>
    </source>
</evidence>
<evidence type="ECO:0000256" key="7">
    <source>
        <dbReference type="ARBA" id="ARBA00022777"/>
    </source>
</evidence>
<dbReference type="SUPFAM" id="SSF56112">
    <property type="entry name" value="Protein kinase-like (PK-like)"/>
    <property type="match status" value="1"/>
</dbReference>
<evidence type="ECO:0000256" key="13">
    <source>
        <dbReference type="RuleBase" id="RU000304"/>
    </source>
</evidence>
<dbReference type="AlphaFoldDB" id="A0A1Y2I1K9"/>
<keyword evidence="17" id="KW-1185">Reference proteome</keyword>
<evidence type="ECO:0000256" key="6">
    <source>
        <dbReference type="ARBA" id="ARBA00022741"/>
    </source>
</evidence>
<evidence type="ECO:0000313" key="17">
    <source>
        <dbReference type="Proteomes" id="UP000193411"/>
    </source>
</evidence>
<accession>A0A1Y2I1K9</accession>
<dbReference type="PROSITE" id="PS00107">
    <property type="entry name" value="PROTEIN_KINASE_ATP"/>
    <property type="match status" value="1"/>
</dbReference>
<keyword evidence="4 13" id="KW-0723">Serine/threonine-protein kinase</keyword>